<name>S3DCL6_GLAL2</name>
<dbReference type="OrthoDB" id="5427059at2759"/>
<dbReference type="GeneID" id="19459959"/>
<dbReference type="AlphaFoldDB" id="S3DCL6"/>
<dbReference type="HOGENOM" id="CLU_1815979_0_0_1"/>
<proteinExistence type="predicted"/>
<dbReference type="RefSeq" id="XP_008083850.1">
    <property type="nucleotide sequence ID" value="XM_008085659.1"/>
</dbReference>
<sequence>MPPAEHWNFLVRALQLIETASNSDTFRETPAFFRDSSAGSEKMWQLSTQGSPVAIYDSMAWPYRKWGYVLWDLDRLRGDVDGPWRPATELEQRLTSHNMLSKRASWSARASIYRQGGRGWFHPSDTTRIIWPPGRGNREVCW</sequence>
<gene>
    <name evidence="1" type="ORF">GLAREA_00901</name>
</gene>
<dbReference type="EMBL" id="KE145367">
    <property type="protein sequence ID" value="EPE29741.1"/>
    <property type="molecule type" value="Genomic_DNA"/>
</dbReference>
<evidence type="ECO:0000313" key="2">
    <source>
        <dbReference type="Proteomes" id="UP000016922"/>
    </source>
</evidence>
<keyword evidence="2" id="KW-1185">Reference proteome</keyword>
<organism evidence="1 2">
    <name type="scientific">Glarea lozoyensis (strain ATCC 20868 / MF5171)</name>
    <dbReference type="NCBI Taxonomy" id="1116229"/>
    <lineage>
        <taxon>Eukaryota</taxon>
        <taxon>Fungi</taxon>
        <taxon>Dikarya</taxon>
        <taxon>Ascomycota</taxon>
        <taxon>Pezizomycotina</taxon>
        <taxon>Leotiomycetes</taxon>
        <taxon>Helotiales</taxon>
        <taxon>Helotiaceae</taxon>
        <taxon>Glarea</taxon>
    </lineage>
</organism>
<reference evidence="1 2" key="1">
    <citation type="journal article" date="2013" name="BMC Genomics">
        <title>Genomics-driven discovery of the pneumocandin biosynthetic gene cluster in the fungus Glarea lozoyensis.</title>
        <authorList>
            <person name="Chen L."/>
            <person name="Yue Q."/>
            <person name="Zhang X."/>
            <person name="Xiang M."/>
            <person name="Wang C."/>
            <person name="Li S."/>
            <person name="Che Y."/>
            <person name="Ortiz-Lopez F.J."/>
            <person name="Bills G.F."/>
            <person name="Liu X."/>
            <person name="An Z."/>
        </authorList>
    </citation>
    <scope>NUCLEOTIDE SEQUENCE [LARGE SCALE GENOMIC DNA]</scope>
    <source>
        <strain evidence="2">ATCC 20868 / MF5171</strain>
    </source>
</reference>
<evidence type="ECO:0000313" key="1">
    <source>
        <dbReference type="EMBL" id="EPE29741.1"/>
    </source>
</evidence>
<dbReference type="Proteomes" id="UP000016922">
    <property type="component" value="Unassembled WGS sequence"/>
</dbReference>
<protein>
    <submittedName>
        <fullName evidence="1">Uncharacterized protein</fullName>
    </submittedName>
</protein>
<dbReference type="KEGG" id="glz:GLAREA_00901"/>
<accession>S3DCL6</accession>